<keyword evidence="4 10" id="KW-1133">Transmembrane helix</keyword>
<dbReference type="CTD" id="100174916"/>
<evidence type="ECO:0000256" key="5">
    <source>
        <dbReference type="ARBA" id="ARBA00023040"/>
    </source>
</evidence>
<feature type="transmembrane region" description="Helical" evidence="10">
    <location>
        <begin position="217"/>
        <end position="239"/>
    </location>
</feature>
<feature type="domain" description="G-protein coupled receptors family 1 profile" evidence="11">
    <location>
        <begin position="56"/>
        <end position="330"/>
    </location>
</feature>
<gene>
    <name evidence="13" type="primary">LOC113502421</name>
</gene>
<dbReference type="PROSITE" id="PS50262">
    <property type="entry name" value="G_PROTEIN_RECEP_F1_2"/>
    <property type="match status" value="1"/>
</dbReference>
<dbReference type="InterPro" id="IPR000276">
    <property type="entry name" value="GPCR_Rhodpsn"/>
</dbReference>
<feature type="transmembrane region" description="Helical" evidence="10">
    <location>
        <begin position="117"/>
        <end position="135"/>
    </location>
</feature>
<evidence type="ECO:0000313" key="12">
    <source>
        <dbReference type="Proteomes" id="UP000322000"/>
    </source>
</evidence>
<feature type="transmembrane region" description="Helical" evidence="10">
    <location>
        <begin position="45"/>
        <end position="65"/>
    </location>
</feature>
<dbReference type="GO" id="GO:0005886">
    <property type="term" value="C:plasma membrane"/>
    <property type="evidence" value="ECO:0007669"/>
    <property type="project" value="TreeGrafter"/>
</dbReference>
<dbReference type="PRINTS" id="PR00237">
    <property type="entry name" value="GPCRRHODOPSN"/>
</dbReference>
<dbReference type="OrthoDB" id="5953793at2759"/>
<name>A0A7E5WHZ3_TRINI</name>
<dbReference type="PROSITE" id="PS00237">
    <property type="entry name" value="G_PROTEIN_RECEP_F1_1"/>
    <property type="match status" value="1"/>
</dbReference>
<dbReference type="PANTHER" id="PTHR45695:SF15">
    <property type="entry name" value="OPSIN RH2"/>
    <property type="match status" value="1"/>
</dbReference>
<dbReference type="RefSeq" id="XP_026739786.1">
    <property type="nucleotide sequence ID" value="XM_026883985.1"/>
</dbReference>
<proteinExistence type="inferred from homology"/>
<evidence type="ECO:0000256" key="10">
    <source>
        <dbReference type="SAM" id="Phobius"/>
    </source>
</evidence>
<comment type="subcellular location">
    <subcellularLocation>
        <location evidence="1">Membrane</location>
        <topology evidence="1">Multi-pass membrane protein</topology>
    </subcellularLocation>
</comment>
<evidence type="ECO:0000313" key="13">
    <source>
        <dbReference type="RefSeq" id="XP_026739786.1"/>
    </source>
</evidence>
<keyword evidence="7 9" id="KW-0675">Receptor</keyword>
<feature type="transmembrane region" description="Helical" evidence="10">
    <location>
        <begin position="311"/>
        <end position="333"/>
    </location>
</feature>
<keyword evidence="6 10" id="KW-0472">Membrane</keyword>
<evidence type="ECO:0000256" key="7">
    <source>
        <dbReference type="ARBA" id="ARBA00023170"/>
    </source>
</evidence>
<dbReference type="InterPro" id="IPR017452">
    <property type="entry name" value="GPCR_Rhodpsn_7TM"/>
</dbReference>
<evidence type="ECO:0000256" key="9">
    <source>
        <dbReference type="RuleBase" id="RU000688"/>
    </source>
</evidence>
<sequence>MFSNLTLNDFSALHGLNISSGLNDSFQFGSELDIFFQPENVLITLYVPIILLSMVANILLIVVAVKCNYTKNVTNIFLVNLSAADLLVTGVCMPIQLSKAITLVWFYGETVCKIVNYIQGVAVAASVFTLTAMSVDRWLSISPEPRLRPPGRKQALLLLLLLWCAALLIFIPLLMVATVRREPVPIISKALKNISIETRDVHFCTEEWPGPDRKKQFGMLSFTLVYAIPGSITIMSYACMGRTLCSVRPPFDIDEGNVSMQQGLRLMKERKRVAWILLLLAVLFAVCWMPYNIMQLLLDVNLVDAKDLSMILPYALFIGHANSAINPIVYCLMTRNFQRSARKLLCGRGVCQQTNFTWRCAQKPEGSSSDYELYHEPHKRCYLQMNNLRYNGHAHNTNIPRGIETRAQTTQLSHVTRSSRRTAPAHALSVEMLQRHGLIDFKR</sequence>
<dbReference type="SUPFAM" id="SSF81321">
    <property type="entry name" value="Family A G protein-coupled receptor-like"/>
    <property type="match status" value="1"/>
</dbReference>
<dbReference type="GO" id="GO:0004930">
    <property type="term" value="F:G protein-coupled receptor activity"/>
    <property type="evidence" value="ECO:0007669"/>
    <property type="project" value="UniProtKB-KW"/>
</dbReference>
<evidence type="ECO:0000256" key="8">
    <source>
        <dbReference type="ARBA" id="ARBA00023224"/>
    </source>
</evidence>
<feature type="transmembrane region" description="Helical" evidence="10">
    <location>
        <begin position="156"/>
        <end position="179"/>
    </location>
</feature>
<evidence type="ECO:0000259" key="11">
    <source>
        <dbReference type="PROSITE" id="PS50262"/>
    </source>
</evidence>
<evidence type="ECO:0000256" key="6">
    <source>
        <dbReference type="ARBA" id="ARBA00023136"/>
    </source>
</evidence>
<keyword evidence="12" id="KW-1185">Reference proteome</keyword>
<evidence type="ECO:0000256" key="1">
    <source>
        <dbReference type="ARBA" id="ARBA00004141"/>
    </source>
</evidence>
<dbReference type="InParanoid" id="A0A7E5WHZ3"/>
<dbReference type="PANTHER" id="PTHR45695">
    <property type="entry name" value="LEUCOKININ RECEPTOR-RELATED"/>
    <property type="match status" value="1"/>
</dbReference>
<dbReference type="Pfam" id="PF00001">
    <property type="entry name" value="7tm_1"/>
    <property type="match status" value="1"/>
</dbReference>
<keyword evidence="3 9" id="KW-0812">Transmembrane</keyword>
<organism evidence="12 13">
    <name type="scientific">Trichoplusia ni</name>
    <name type="common">Cabbage looper</name>
    <dbReference type="NCBI Taxonomy" id="7111"/>
    <lineage>
        <taxon>Eukaryota</taxon>
        <taxon>Metazoa</taxon>
        <taxon>Ecdysozoa</taxon>
        <taxon>Arthropoda</taxon>
        <taxon>Hexapoda</taxon>
        <taxon>Insecta</taxon>
        <taxon>Pterygota</taxon>
        <taxon>Neoptera</taxon>
        <taxon>Endopterygota</taxon>
        <taxon>Lepidoptera</taxon>
        <taxon>Glossata</taxon>
        <taxon>Ditrysia</taxon>
        <taxon>Noctuoidea</taxon>
        <taxon>Noctuidae</taxon>
        <taxon>Plusiinae</taxon>
        <taxon>Trichoplusia</taxon>
    </lineage>
</organism>
<dbReference type="GeneID" id="113502421"/>
<feature type="transmembrane region" description="Helical" evidence="10">
    <location>
        <begin position="77"/>
        <end position="97"/>
    </location>
</feature>
<reference evidence="13" key="1">
    <citation type="submission" date="2025-08" db="UniProtKB">
        <authorList>
            <consortium name="RefSeq"/>
        </authorList>
    </citation>
    <scope>IDENTIFICATION</scope>
</reference>
<evidence type="ECO:0000256" key="4">
    <source>
        <dbReference type="ARBA" id="ARBA00022989"/>
    </source>
</evidence>
<keyword evidence="8 9" id="KW-0807">Transducer</keyword>
<keyword evidence="5 9" id="KW-0297">G-protein coupled receptor</keyword>
<comment type="similarity">
    <text evidence="2 9">Belongs to the G-protein coupled receptor 1 family.</text>
</comment>
<dbReference type="Gene3D" id="1.20.1070.10">
    <property type="entry name" value="Rhodopsin 7-helix transmembrane proteins"/>
    <property type="match status" value="1"/>
</dbReference>
<dbReference type="AlphaFoldDB" id="A0A7E5WHZ3"/>
<dbReference type="KEGG" id="tnl:113502421"/>
<feature type="transmembrane region" description="Helical" evidence="10">
    <location>
        <begin position="273"/>
        <end position="291"/>
    </location>
</feature>
<protein>
    <submittedName>
        <fullName evidence="13">Neuropeptide FF receptor 2-like</fullName>
    </submittedName>
</protein>
<evidence type="ECO:0000256" key="3">
    <source>
        <dbReference type="ARBA" id="ARBA00022692"/>
    </source>
</evidence>
<accession>A0A7E5WHZ3</accession>
<dbReference type="CDD" id="cd14993">
    <property type="entry name" value="7tmA_CCKR-like"/>
    <property type="match status" value="1"/>
</dbReference>
<evidence type="ECO:0000256" key="2">
    <source>
        <dbReference type="ARBA" id="ARBA00010663"/>
    </source>
</evidence>
<dbReference type="Proteomes" id="UP000322000">
    <property type="component" value="Chromosome 17"/>
</dbReference>